<dbReference type="PANTHER" id="PTHR44899:SF3">
    <property type="entry name" value="SERINE_THREONINE-PROTEIN KINASE NEK1"/>
    <property type="match status" value="1"/>
</dbReference>
<keyword evidence="4" id="KW-0808">Transferase</keyword>
<dbReference type="KEGG" id="lgi:LOTGIDRAFT_236465"/>
<reference evidence="13 14" key="1">
    <citation type="journal article" date="2013" name="Nature">
        <title>Insights into bilaterian evolution from three spiralian genomes.</title>
        <authorList>
            <person name="Simakov O."/>
            <person name="Marletaz F."/>
            <person name="Cho S.J."/>
            <person name="Edsinger-Gonzales E."/>
            <person name="Havlak P."/>
            <person name="Hellsten U."/>
            <person name="Kuo D.H."/>
            <person name="Larsson T."/>
            <person name="Lv J."/>
            <person name="Arendt D."/>
            <person name="Savage R."/>
            <person name="Osoegawa K."/>
            <person name="de Jong P."/>
            <person name="Grimwood J."/>
            <person name="Chapman J.A."/>
            <person name="Shapiro H."/>
            <person name="Aerts A."/>
            <person name="Otillar R.P."/>
            <person name="Terry A.Y."/>
            <person name="Boore J.L."/>
            <person name="Grigoriev I.V."/>
            <person name="Lindberg D.R."/>
            <person name="Seaver E.C."/>
            <person name="Weisblat D.A."/>
            <person name="Putnam N.H."/>
            <person name="Rokhsar D.S."/>
        </authorList>
    </citation>
    <scope>NUCLEOTIDE SEQUENCE [LARGE SCALE GENOMIC DNA]</scope>
</reference>
<dbReference type="PROSITE" id="PS00108">
    <property type="entry name" value="PROTEIN_KINASE_ST"/>
    <property type="match status" value="1"/>
</dbReference>
<dbReference type="EMBL" id="KB203629">
    <property type="protein sequence ID" value="ESO83601.1"/>
    <property type="molecule type" value="Genomic_DNA"/>
</dbReference>
<dbReference type="GO" id="GO:0005524">
    <property type="term" value="F:ATP binding"/>
    <property type="evidence" value="ECO:0007669"/>
    <property type="project" value="UniProtKB-UniRule"/>
</dbReference>
<dbReference type="GO" id="GO:0004674">
    <property type="term" value="F:protein serine/threonine kinase activity"/>
    <property type="evidence" value="ECO:0007669"/>
    <property type="project" value="UniProtKB-KW"/>
</dbReference>
<comment type="similarity">
    <text evidence="1">Belongs to the protein kinase superfamily. NEK Ser/Thr protein kinase family. NIMA subfamily.</text>
</comment>
<dbReference type="STRING" id="225164.V3ZRT9"/>
<evidence type="ECO:0000256" key="6">
    <source>
        <dbReference type="ARBA" id="ARBA00022777"/>
    </source>
</evidence>
<keyword evidence="3 11" id="KW-0723">Serine/threonine-protein kinase</keyword>
<dbReference type="SUPFAM" id="SSF56112">
    <property type="entry name" value="Protein kinase-like (PK-like)"/>
    <property type="match status" value="1"/>
</dbReference>
<dbReference type="Pfam" id="PF07714">
    <property type="entry name" value="PK_Tyr_Ser-Thr"/>
    <property type="match status" value="1"/>
</dbReference>
<dbReference type="Gene3D" id="1.10.510.10">
    <property type="entry name" value="Transferase(Phosphotransferase) domain 1"/>
    <property type="match status" value="1"/>
</dbReference>
<evidence type="ECO:0000259" key="12">
    <source>
        <dbReference type="PROSITE" id="PS50011"/>
    </source>
</evidence>
<dbReference type="InterPro" id="IPR017441">
    <property type="entry name" value="Protein_kinase_ATP_BS"/>
</dbReference>
<evidence type="ECO:0000256" key="7">
    <source>
        <dbReference type="ARBA" id="ARBA00022840"/>
    </source>
</evidence>
<dbReference type="SMART" id="SM00220">
    <property type="entry name" value="S_TKc"/>
    <property type="match status" value="1"/>
</dbReference>
<comment type="catalytic activity">
    <reaction evidence="8">
        <text>L-threonyl-[protein] + ATP = O-phospho-L-threonyl-[protein] + ADP + H(+)</text>
        <dbReference type="Rhea" id="RHEA:46608"/>
        <dbReference type="Rhea" id="RHEA-COMP:11060"/>
        <dbReference type="Rhea" id="RHEA-COMP:11605"/>
        <dbReference type="ChEBI" id="CHEBI:15378"/>
        <dbReference type="ChEBI" id="CHEBI:30013"/>
        <dbReference type="ChEBI" id="CHEBI:30616"/>
        <dbReference type="ChEBI" id="CHEBI:61977"/>
        <dbReference type="ChEBI" id="CHEBI:456216"/>
        <dbReference type="EC" id="2.7.11.1"/>
    </reaction>
</comment>
<dbReference type="InterPro" id="IPR011009">
    <property type="entry name" value="Kinase-like_dom_sf"/>
</dbReference>
<dbReference type="InterPro" id="IPR001245">
    <property type="entry name" value="Ser-Thr/Tyr_kinase_cat_dom"/>
</dbReference>
<comment type="catalytic activity">
    <reaction evidence="9">
        <text>L-seryl-[protein] + ATP = O-phospho-L-seryl-[protein] + ADP + H(+)</text>
        <dbReference type="Rhea" id="RHEA:17989"/>
        <dbReference type="Rhea" id="RHEA-COMP:9863"/>
        <dbReference type="Rhea" id="RHEA-COMP:11604"/>
        <dbReference type="ChEBI" id="CHEBI:15378"/>
        <dbReference type="ChEBI" id="CHEBI:29999"/>
        <dbReference type="ChEBI" id="CHEBI:30616"/>
        <dbReference type="ChEBI" id="CHEBI:83421"/>
        <dbReference type="ChEBI" id="CHEBI:456216"/>
        <dbReference type="EC" id="2.7.11.1"/>
    </reaction>
</comment>
<dbReference type="OMA" id="RVCIMIN"/>
<keyword evidence="5 10" id="KW-0547">Nucleotide-binding</keyword>
<evidence type="ECO:0000313" key="14">
    <source>
        <dbReference type="Proteomes" id="UP000030746"/>
    </source>
</evidence>
<dbReference type="CTD" id="20250158"/>
<accession>V3ZRT9</accession>
<protein>
    <recommendedName>
        <fullName evidence="2">non-specific serine/threonine protein kinase</fullName>
        <ecNumber evidence="2">2.7.11.1</ecNumber>
    </recommendedName>
</protein>
<keyword evidence="14" id="KW-1185">Reference proteome</keyword>
<evidence type="ECO:0000313" key="13">
    <source>
        <dbReference type="EMBL" id="ESO83601.1"/>
    </source>
</evidence>
<evidence type="ECO:0000256" key="1">
    <source>
        <dbReference type="ARBA" id="ARBA00010886"/>
    </source>
</evidence>
<feature type="domain" description="Protein kinase" evidence="12">
    <location>
        <begin position="18"/>
        <end position="279"/>
    </location>
</feature>
<dbReference type="HOGENOM" id="CLU_000288_63_23_1"/>
<dbReference type="InterPro" id="IPR051131">
    <property type="entry name" value="NEK_Ser/Thr_kinase_NIMA"/>
</dbReference>
<evidence type="ECO:0000256" key="2">
    <source>
        <dbReference type="ARBA" id="ARBA00012513"/>
    </source>
</evidence>
<name>V3ZRT9_LOTGI</name>
<evidence type="ECO:0000256" key="10">
    <source>
        <dbReference type="PROSITE-ProRule" id="PRU10141"/>
    </source>
</evidence>
<gene>
    <name evidence="13" type="ORF">LOTGIDRAFT_236465</name>
</gene>
<dbReference type="EC" id="2.7.11.1" evidence="2"/>
<organism evidence="13 14">
    <name type="scientific">Lottia gigantea</name>
    <name type="common">Giant owl limpet</name>
    <dbReference type="NCBI Taxonomy" id="225164"/>
    <lineage>
        <taxon>Eukaryota</taxon>
        <taxon>Metazoa</taxon>
        <taxon>Spiralia</taxon>
        <taxon>Lophotrochozoa</taxon>
        <taxon>Mollusca</taxon>
        <taxon>Gastropoda</taxon>
        <taxon>Patellogastropoda</taxon>
        <taxon>Lottioidea</taxon>
        <taxon>Lottiidae</taxon>
        <taxon>Lottia</taxon>
    </lineage>
</organism>
<evidence type="ECO:0000256" key="11">
    <source>
        <dbReference type="RuleBase" id="RU000304"/>
    </source>
</evidence>
<dbReference type="Gene3D" id="3.30.200.20">
    <property type="entry name" value="Phosphorylase Kinase, domain 1"/>
    <property type="match status" value="1"/>
</dbReference>
<evidence type="ECO:0000256" key="4">
    <source>
        <dbReference type="ARBA" id="ARBA00022679"/>
    </source>
</evidence>
<dbReference type="Pfam" id="PF00069">
    <property type="entry name" value="Pkinase"/>
    <property type="match status" value="1"/>
</dbReference>
<dbReference type="RefSeq" id="XP_009065633.1">
    <property type="nucleotide sequence ID" value="XM_009067385.1"/>
</dbReference>
<evidence type="ECO:0000256" key="8">
    <source>
        <dbReference type="ARBA" id="ARBA00047899"/>
    </source>
</evidence>
<evidence type="ECO:0000256" key="3">
    <source>
        <dbReference type="ARBA" id="ARBA00022527"/>
    </source>
</evidence>
<dbReference type="AlphaFoldDB" id="V3ZRT9"/>
<dbReference type="InterPro" id="IPR000719">
    <property type="entry name" value="Prot_kinase_dom"/>
</dbReference>
<keyword evidence="6" id="KW-0418">Kinase</keyword>
<feature type="binding site" evidence="10">
    <location>
        <position position="51"/>
    </location>
    <ligand>
        <name>ATP</name>
        <dbReference type="ChEBI" id="CHEBI:30616"/>
    </ligand>
</feature>
<dbReference type="Proteomes" id="UP000030746">
    <property type="component" value="Unassembled WGS sequence"/>
</dbReference>
<sequence>MTSSRLNIKPFERMWDKVKITRKLGSGGFGTVYLMEIGNDIYHYIYQLAVKEIKYSDHVDGMRMMKEIEIMKNLNHGNVARKPSNYLTESEAVKFASQIASAIMYLHQNNIIHRDIKPENILLTMDQNVKLADYGISKQVENSVVAVKTQCGTLFYMAPEILNSLPYSYKADCWSFGCVLYELMTLQYAFGVIFLGKFNPLPFLGIYNKDLHNLVHGLLTSDVNQRFNMDNVLYVLQKMGTIVPQNLLLAPVILNLPSDIGVMEALKNFKMEQYLKVNQ</sequence>
<keyword evidence="7 10" id="KW-0067">ATP-binding</keyword>
<proteinExistence type="inferred from homology"/>
<dbReference type="PROSITE" id="PS50011">
    <property type="entry name" value="PROTEIN_KINASE_DOM"/>
    <property type="match status" value="1"/>
</dbReference>
<dbReference type="PROSITE" id="PS00107">
    <property type="entry name" value="PROTEIN_KINASE_ATP"/>
    <property type="match status" value="1"/>
</dbReference>
<evidence type="ECO:0000256" key="9">
    <source>
        <dbReference type="ARBA" id="ARBA00048679"/>
    </source>
</evidence>
<dbReference type="OrthoDB" id="5981594at2759"/>
<dbReference type="InterPro" id="IPR008271">
    <property type="entry name" value="Ser/Thr_kinase_AS"/>
</dbReference>
<evidence type="ECO:0000256" key="5">
    <source>
        <dbReference type="ARBA" id="ARBA00022741"/>
    </source>
</evidence>
<dbReference type="GeneID" id="20250158"/>
<dbReference type="PANTHER" id="PTHR44899">
    <property type="entry name" value="CAMK FAMILY PROTEIN KINASE"/>
    <property type="match status" value="1"/>
</dbReference>